<dbReference type="RefSeq" id="WP_204404044.1">
    <property type="nucleotide sequence ID" value="NZ_JAFBEE010000025.1"/>
</dbReference>
<evidence type="ECO:0000259" key="1">
    <source>
        <dbReference type="Pfam" id="PF07687"/>
    </source>
</evidence>
<dbReference type="PANTHER" id="PTHR11014">
    <property type="entry name" value="PEPTIDASE M20 FAMILY MEMBER"/>
    <property type="match status" value="1"/>
</dbReference>
<accession>A0ABS2NT31</accession>
<dbReference type="Pfam" id="PF07687">
    <property type="entry name" value="M20_dimer"/>
    <property type="match status" value="1"/>
</dbReference>
<dbReference type="EMBL" id="JAFBEE010000025">
    <property type="protein sequence ID" value="MBM7616124.1"/>
    <property type="molecule type" value="Genomic_DNA"/>
</dbReference>
<dbReference type="Gene3D" id="3.30.70.360">
    <property type="match status" value="1"/>
</dbReference>
<comment type="caution">
    <text evidence="2">The sequence shown here is derived from an EMBL/GenBank/DDBJ whole genome shotgun (WGS) entry which is preliminary data.</text>
</comment>
<dbReference type="PIRSF" id="PIRSF005962">
    <property type="entry name" value="Pept_M20D_amidohydro"/>
    <property type="match status" value="1"/>
</dbReference>
<dbReference type="PANTHER" id="PTHR11014:SF63">
    <property type="entry name" value="METALLOPEPTIDASE, PUTATIVE (AFU_ORTHOLOGUE AFUA_6G09600)-RELATED"/>
    <property type="match status" value="1"/>
</dbReference>
<dbReference type="Pfam" id="PF01546">
    <property type="entry name" value="Peptidase_M20"/>
    <property type="match status" value="1"/>
</dbReference>
<dbReference type="InterPro" id="IPR011650">
    <property type="entry name" value="Peptidase_M20_dimer"/>
</dbReference>
<evidence type="ECO:0000313" key="2">
    <source>
        <dbReference type="EMBL" id="MBM7616124.1"/>
    </source>
</evidence>
<reference evidence="2 3" key="1">
    <citation type="submission" date="2021-01" db="EMBL/GenBank/DDBJ databases">
        <title>Genomic Encyclopedia of Type Strains, Phase IV (KMG-IV): sequencing the most valuable type-strain genomes for metagenomic binning, comparative biology and taxonomic classification.</title>
        <authorList>
            <person name="Goeker M."/>
        </authorList>
    </citation>
    <scope>NUCLEOTIDE SEQUENCE [LARGE SCALE GENOMIC DNA]</scope>
    <source>
        <strain evidence="2 3">DSM 25890</strain>
    </source>
</reference>
<organism evidence="2 3">
    <name type="scientific">Alkaliphilus hydrothermalis</name>
    <dbReference type="NCBI Taxonomy" id="1482730"/>
    <lineage>
        <taxon>Bacteria</taxon>
        <taxon>Bacillati</taxon>
        <taxon>Bacillota</taxon>
        <taxon>Clostridia</taxon>
        <taxon>Peptostreptococcales</taxon>
        <taxon>Natronincolaceae</taxon>
        <taxon>Alkaliphilus</taxon>
    </lineage>
</organism>
<feature type="domain" description="Peptidase M20 dimerisation" evidence="1">
    <location>
        <begin position="210"/>
        <end position="304"/>
    </location>
</feature>
<dbReference type="InterPro" id="IPR002933">
    <property type="entry name" value="Peptidase_M20"/>
</dbReference>
<dbReference type="NCBIfam" id="TIGR01891">
    <property type="entry name" value="amidohydrolases"/>
    <property type="match status" value="1"/>
</dbReference>
<dbReference type="InterPro" id="IPR017439">
    <property type="entry name" value="Amidohydrolase"/>
</dbReference>
<dbReference type="SUPFAM" id="SSF55031">
    <property type="entry name" value="Bacterial exopeptidase dimerisation domain"/>
    <property type="match status" value="1"/>
</dbReference>
<dbReference type="SUPFAM" id="SSF53187">
    <property type="entry name" value="Zn-dependent exopeptidases"/>
    <property type="match status" value="1"/>
</dbReference>
<dbReference type="Gene3D" id="3.40.630.10">
    <property type="entry name" value="Zn peptidases"/>
    <property type="match status" value="1"/>
</dbReference>
<keyword evidence="3" id="KW-1185">Reference proteome</keyword>
<proteinExistence type="predicted"/>
<evidence type="ECO:0000313" key="3">
    <source>
        <dbReference type="Proteomes" id="UP001314796"/>
    </source>
</evidence>
<sequence>MNKIDKKDKGKKIDRIDQTLKNPKTHTLIKEAHKLKDWMTEIRRDFHKNPEFGMEEFRTMGKIVEYLEALGIEYTSGVANTGVVAIIRGGKEGKTVGLRADMDALPIQDEKDVPYKSTVAGKMHACGHDAHMTILLGAAKLLKDKKDQLKGNVKLFFQPAEETVGGARPMIEAGCMENPKVEVMFGLHVSSEIPTGEIGLKYGQMNASSDTIKIILHGKSSHGAYPHKGVDAIMMAGQALTALQSVVSRNVDPRNSAVITLGTIKGGSQGNIIADKVEMVGTVRTLDPTTRSLVIQRVEKVVNLVAEAMGGKGELIREEGYAALINTDSIVDIVKLNSEELFGAESINIIKEPSLGVEDFAYFAQAAPSAFFRLGCRNEEKGIVHDAHYCLFDIDEECLVLGAALQAKNVLSLLGEED</sequence>
<dbReference type="Proteomes" id="UP001314796">
    <property type="component" value="Unassembled WGS sequence"/>
</dbReference>
<dbReference type="InterPro" id="IPR036264">
    <property type="entry name" value="Bact_exopeptidase_dim_dom"/>
</dbReference>
<name>A0ABS2NT31_9FIRM</name>
<protein>
    <submittedName>
        <fullName evidence="2">Amidohydrolase</fullName>
    </submittedName>
</protein>
<gene>
    <name evidence="2" type="ORF">JOC73_002700</name>
</gene>